<dbReference type="Gene3D" id="1.25.40.10">
    <property type="entry name" value="Tetratricopeptide repeat domain"/>
    <property type="match status" value="1"/>
</dbReference>
<feature type="transmembrane region" description="Helical" evidence="3">
    <location>
        <begin position="287"/>
        <end position="309"/>
    </location>
</feature>
<dbReference type="PANTHER" id="PTHR44227">
    <property type="match status" value="1"/>
</dbReference>
<dbReference type="GO" id="GO:0030968">
    <property type="term" value="P:endoplasmic reticulum unfolded protein response"/>
    <property type="evidence" value="ECO:0007669"/>
    <property type="project" value="TreeGrafter"/>
</dbReference>
<organism evidence="4 5">
    <name type="scientific">Propionivibrio dicarboxylicus</name>
    <dbReference type="NCBI Taxonomy" id="83767"/>
    <lineage>
        <taxon>Bacteria</taxon>
        <taxon>Pseudomonadati</taxon>
        <taxon>Pseudomonadota</taxon>
        <taxon>Betaproteobacteria</taxon>
        <taxon>Rhodocyclales</taxon>
        <taxon>Rhodocyclaceae</taxon>
        <taxon>Propionivibrio</taxon>
    </lineage>
</organism>
<name>A0A1G8FCN2_9RHOO</name>
<dbReference type="RefSeq" id="WP_091937736.1">
    <property type="nucleotide sequence ID" value="NZ_FNCY01000009.1"/>
</dbReference>
<feature type="transmembrane region" description="Helical" evidence="3">
    <location>
        <begin position="73"/>
        <end position="92"/>
    </location>
</feature>
<dbReference type="GO" id="GO:0000030">
    <property type="term" value="F:mannosyltransferase activity"/>
    <property type="evidence" value="ECO:0007669"/>
    <property type="project" value="TreeGrafter"/>
</dbReference>
<gene>
    <name evidence="4" type="ORF">SAMN05660652_02285</name>
</gene>
<dbReference type="OrthoDB" id="509324at2"/>
<sequence length="560" mass="61431">MLAGVLSVIACLYGPFVDSPAVFDDANIFGNLTVFDHAQRIFSAYPRTFPYFTLGLVHVLSGGDLAWNRWLNLALHGAVILALQVFLVRVLLAAGERENNRGRLVIGFVCIWMAINPVAVYGVGYLAQRTILLATLSSLVSFTLYLRAQQTPRPVDLLSSALLAWLAMMCKEHAILTPVAAIVLTPICCRWTRASVGRAGVYLAISLPGMLWVLLHRGIEAVGNPYEIYAGQVLSQVSAPAFPGSAWAMSAATQVLLFWKYGLLWLLPNPGWMSADLRIDFTALWQGGWAFAALAASLLTLGAAVVFWCRQRNDGARLVWVSALLFAAVPFAVELSTVKVQEPFVLYRCYLWMPAYALLLAIALIRFDAYLLRRATGMRRKLFWVAMAGACCLLFPAAQDRLRSFSSEQALWQDARDKLSHPAVAGADRVYYNLAGEAFKRREYAEALRLSDLVITQNPAAFQGYLARGTSLLALAHGDEAMRAFDAAAAHQPPKEFLGYIEFKRCGVIEARGDRAGVVACLRRAARLGYEMARFHLKLAGLDERGEGAESEADAAGASK</sequence>
<keyword evidence="2" id="KW-0802">TPR repeat</keyword>
<proteinExistence type="predicted"/>
<evidence type="ECO:0000256" key="1">
    <source>
        <dbReference type="ARBA" id="ARBA00022737"/>
    </source>
</evidence>
<evidence type="ECO:0000313" key="5">
    <source>
        <dbReference type="Proteomes" id="UP000198607"/>
    </source>
</evidence>
<keyword evidence="3" id="KW-0472">Membrane</keyword>
<feature type="transmembrane region" description="Helical" evidence="3">
    <location>
        <begin position="382"/>
        <end position="398"/>
    </location>
</feature>
<dbReference type="GO" id="GO:0035269">
    <property type="term" value="P:protein O-linked glycosylation via mannose"/>
    <property type="evidence" value="ECO:0007669"/>
    <property type="project" value="TreeGrafter"/>
</dbReference>
<keyword evidence="3" id="KW-1133">Transmembrane helix</keyword>
<protein>
    <submittedName>
        <fullName evidence="4">Uncharacterized protein</fullName>
    </submittedName>
</protein>
<dbReference type="EMBL" id="FNCY01000009">
    <property type="protein sequence ID" value="SDH79908.1"/>
    <property type="molecule type" value="Genomic_DNA"/>
</dbReference>
<keyword evidence="5" id="KW-1185">Reference proteome</keyword>
<reference evidence="4 5" key="1">
    <citation type="submission" date="2016-10" db="EMBL/GenBank/DDBJ databases">
        <authorList>
            <person name="de Groot N.N."/>
        </authorList>
    </citation>
    <scope>NUCLEOTIDE SEQUENCE [LARGE SCALE GENOMIC DNA]</scope>
    <source>
        <strain evidence="4 5">DSM 5885</strain>
    </source>
</reference>
<evidence type="ECO:0000256" key="3">
    <source>
        <dbReference type="SAM" id="Phobius"/>
    </source>
</evidence>
<dbReference type="SUPFAM" id="SSF48452">
    <property type="entry name" value="TPR-like"/>
    <property type="match status" value="1"/>
</dbReference>
<dbReference type="STRING" id="83767.SAMN05660652_02285"/>
<feature type="transmembrane region" description="Helical" evidence="3">
    <location>
        <begin position="104"/>
        <end position="124"/>
    </location>
</feature>
<keyword evidence="3" id="KW-0812">Transmembrane</keyword>
<dbReference type="InterPro" id="IPR011990">
    <property type="entry name" value="TPR-like_helical_dom_sf"/>
</dbReference>
<evidence type="ECO:0000313" key="4">
    <source>
        <dbReference type="EMBL" id="SDH79908.1"/>
    </source>
</evidence>
<dbReference type="AlphaFoldDB" id="A0A1G8FCN2"/>
<accession>A0A1G8FCN2</accession>
<feature type="transmembrane region" description="Helical" evidence="3">
    <location>
        <begin position="160"/>
        <end position="184"/>
    </location>
</feature>
<feature type="transmembrane region" description="Helical" evidence="3">
    <location>
        <begin position="318"/>
        <end position="338"/>
    </location>
</feature>
<keyword evidence="1" id="KW-0677">Repeat</keyword>
<evidence type="ECO:0000256" key="2">
    <source>
        <dbReference type="ARBA" id="ARBA00022803"/>
    </source>
</evidence>
<dbReference type="InterPro" id="IPR052346">
    <property type="entry name" value="O-mannosyl-transferase_TMTC"/>
</dbReference>
<feature type="transmembrane region" description="Helical" evidence="3">
    <location>
        <begin position="350"/>
        <end position="370"/>
    </location>
</feature>
<dbReference type="PANTHER" id="PTHR44227:SF3">
    <property type="entry name" value="PROTEIN O-MANNOSYL-TRANSFERASE TMTC4"/>
    <property type="match status" value="1"/>
</dbReference>
<feature type="transmembrane region" description="Helical" evidence="3">
    <location>
        <begin position="196"/>
        <end position="215"/>
    </location>
</feature>
<dbReference type="Proteomes" id="UP000198607">
    <property type="component" value="Unassembled WGS sequence"/>
</dbReference>